<dbReference type="Proteomes" id="UP000597761">
    <property type="component" value="Unassembled WGS sequence"/>
</dbReference>
<evidence type="ECO:0000313" key="1">
    <source>
        <dbReference type="EMBL" id="GGC98976.1"/>
    </source>
</evidence>
<reference evidence="2" key="1">
    <citation type="journal article" date="2019" name="Int. J. Syst. Evol. Microbiol.">
        <title>The Global Catalogue of Microorganisms (GCM) 10K type strain sequencing project: providing services to taxonomists for standard genome sequencing and annotation.</title>
        <authorList>
            <consortium name="The Broad Institute Genomics Platform"/>
            <consortium name="The Broad Institute Genome Sequencing Center for Infectious Disease"/>
            <person name="Wu L."/>
            <person name="Ma J."/>
        </authorList>
    </citation>
    <scope>NUCLEOTIDE SEQUENCE [LARGE SCALE GENOMIC DNA]</scope>
    <source>
        <strain evidence="2">CGMCC 1.15480</strain>
    </source>
</reference>
<organism evidence="1 2">
    <name type="scientific">Tersicoccus solisilvae</name>
    <dbReference type="NCBI Taxonomy" id="1882339"/>
    <lineage>
        <taxon>Bacteria</taxon>
        <taxon>Bacillati</taxon>
        <taxon>Actinomycetota</taxon>
        <taxon>Actinomycetes</taxon>
        <taxon>Micrococcales</taxon>
        <taxon>Micrococcaceae</taxon>
        <taxon>Tersicoccus</taxon>
    </lineage>
</organism>
<dbReference type="EMBL" id="BMJI01000023">
    <property type="protein sequence ID" value="GGC98976.1"/>
    <property type="molecule type" value="Genomic_DNA"/>
</dbReference>
<name>A0ABQ1PL25_9MICC</name>
<comment type="caution">
    <text evidence="1">The sequence shown here is derived from an EMBL/GenBank/DDBJ whole genome shotgun (WGS) entry which is preliminary data.</text>
</comment>
<protein>
    <recommendedName>
        <fullName evidence="3">50S ribosomal protein L7/L12</fullName>
    </recommendedName>
</protein>
<evidence type="ECO:0000313" key="2">
    <source>
        <dbReference type="Proteomes" id="UP000597761"/>
    </source>
</evidence>
<keyword evidence="2" id="KW-1185">Reference proteome</keyword>
<gene>
    <name evidence="1" type="ORF">GCM10011512_27350</name>
</gene>
<accession>A0ABQ1PL25</accession>
<sequence length="74" mass="7508">MAVSVNLAKLLDRAYEDSSLEEVLDAPVSALAGVTDAKAEKLAEALNVKTIGDLGGNKYVAAAVALAQLGKHAG</sequence>
<proteinExistence type="predicted"/>
<dbReference type="RefSeq" id="WP_188668976.1">
    <property type="nucleotide sequence ID" value="NZ_BMJI01000023.1"/>
</dbReference>
<evidence type="ECO:0008006" key="3">
    <source>
        <dbReference type="Google" id="ProtNLM"/>
    </source>
</evidence>